<name>A0ABY4W1R9_9PROT</name>
<dbReference type="EMBL" id="CP098747">
    <property type="protein sequence ID" value="USG61122.1"/>
    <property type="molecule type" value="Genomic_DNA"/>
</dbReference>
<accession>A0ABY4W1R9</accession>
<gene>
    <name evidence="1" type="ORF">NBZ79_18355</name>
</gene>
<dbReference type="RefSeq" id="WP_251934109.1">
    <property type="nucleotide sequence ID" value="NZ_CP098747.1"/>
</dbReference>
<keyword evidence="2" id="KW-1185">Reference proteome</keyword>
<dbReference type="Proteomes" id="UP001056291">
    <property type="component" value="Chromosome"/>
</dbReference>
<dbReference type="NCBIfam" id="NF041374">
    <property type="entry name" value="GDCCVxC"/>
    <property type="match status" value="1"/>
</dbReference>
<sequence>MEKTTPDTPVEIIPVSTLTCPECGHSESETMPTDACQWFYDCKGCGVVLKPLAGDCCVYCSYGTVACPPIQEGDSCCS</sequence>
<evidence type="ECO:0000313" key="2">
    <source>
        <dbReference type="Proteomes" id="UP001056291"/>
    </source>
</evidence>
<dbReference type="InterPro" id="IPR047677">
    <property type="entry name" value="GDCCVxC"/>
</dbReference>
<proteinExistence type="predicted"/>
<evidence type="ECO:0000313" key="1">
    <source>
        <dbReference type="EMBL" id="USG61122.1"/>
    </source>
</evidence>
<reference evidence="1" key="1">
    <citation type="submission" date="2022-06" db="EMBL/GenBank/DDBJ databases">
        <title>Sneathiella actinostolidae sp. nov., isolated from a sea anemonein the Western Pacific Ocean.</title>
        <authorList>
            <person name="Wei M.J."/>
        </authorList>
    </citation>
    <scope>NUCLEOTIDE SEQUENCE</scope>
    <source>
        <strain evidence="1">PHK-P5</strain>
    </source>
</reference>
<organism evidence="1 2">
    <name type="scientific">Sneathiella marina</name>
    <dbReference type="NCBI Taxonomy" id="2950108"/>
    <lineage>
        <taxon>Bacteria</taxon>
        <taxon>Pseudomonadati</taxon>
        <taxon>Pseudomonadota</taxon>
        <taxon>Alphaproteobacteria</taxon>
        <taxon>Sneathiellales</taxon>
        <taxon>Sneathiellaceae</taxon>
        <taxon>Sneathiella</taxon>
    </lineage>
</organism>
<protein>
    <submittedName>
        <fullName evidence="1">Uncharacterized protein</fullName>
    </submittedName>
</protein>